<evidence type="ECO:0000256" key="10">
    <source>
        <dbReference type="ARBA" id="ARBA00023163"/>
    </source>
</evidence>
<dbReference type="OrthoDB" id="4228525at2"/>
<dbReference type="EMBL" id="FOPJ01000011">
    <property type="protein sequence ID" value="SFG71996.1"/>
    <property type="molecule type" value="Genomic_DNA"/>
</dbReference>
<dbReference type="GO" id="GO:0003677">
    <property type="term" value="F:DNA binding"/>
    <property type="evidence" value="ECO:0007669"/>
    <property type="project" value="UniProtKB-UniRule"/>
</dbReference>
<dbReference type="Pfam" id="PF02467">
    <property type="entry name" value="Whib"/>
    <property type="match status" value="1"/>
</dbReference>
<evidence type="ECO:0000256" key="9">
    <source>
        <dbReference type="ARBA" id="ARBA00023157"/>
    </source>
</evidence>
<keyword evidence="7 11" id="KW-0805">Transcription regulation</keyword>
<dbReference type="RefSeq" id="WP_092286461.1">
    <property type="nucleotide sequence ID" value="NZ_FOPJ01000011.1"/>
</dbReference>
<evidence type="ECO:0000313" key="13">
    <source>
        <dbReference type="EMBL" id="SFG71996.1"/>
    </source>
</evidence>
<evidence type="ECO:0000256" key="4">
    <source>
        <dbReference type="ARBA" id="ARBA00022723"/>
    </source>
</evidence>
<evidence type="ECO:0000256" key="8">
    <source>
        <dbReference type="ARBA" id="ARBA00023125"/>
    </source>
</evidence>
<keyword evidence="4 11" id="KW-0479">Metal-binding</keyword>
<comment type="PTM">
    <text evidence="11">Upon Fe-S cluster removal intramolecular disulfide bonds are formed.</text>
</comment>
<sequence length="112" mass="12565">MTTFLPAPSSTQQLPEPADFSELTERGEWIRYALCRGQDPDALFVTGAEQRKAALICEGCPVIVQCGADALDNKVEFGVWGGMTERQRRALLRRHPEVTNWSEFLSKYGCED</sequence>
<evidence type="ECO:0000259" key="12">
    <source>
        <dbReference type="PROSITE" id="PS51674"/>
    </source>
</evidence>
<dbReference type="GO" id="GO:0005737">
    <property type="term" value="C:cytoplasm"/>
    <property type="evidence" value="ECO:0007669"/>
    <property type="project" value="UniProtKB-SubCell"/>
</dbReference>
<dbReference type="GO" id="GO:0051539">
    <property type="term" value="F:4 iron, 4 sulfur cluster binding"/>
    <property type="evidence" value="ECO:0007669"/>
    <property type="project" value="UniProtKB-UniRule"/>
</dbReference>
<keyword evidence="3 11" id="KW-0004">4Fe-4S</keyword>
<dbReference type="AlphaFoldDB" id="A0A1I2UB10"/>
<dbReference type="GO" id="GO:0045892">
    <property type="term" value="P:negative regulation of DNA-templated transcription"/>
    <property type="evidence" value="ECO:0007669"/>
    <property type="project" value="TreeGrafter"/>
</dbReference>
<comment type="cofactor">
    <cofactor evidence="11">
        <name>[4Fe-4S] cluster</name>
        <dbReference type="ChEBI" id="CHEBI:49883"/>
    </cofactor>
    <text evidence="11">Binds 1 [4Fe-4S] cluster per subunit. Following nitrosylation of the [4Fe-4S] cluster binds 1 [4Fe-8(NO)] cluster per subunit.</text>
</comment>
<keyword evidence="14" id="KW-1185">Reference proteome</keyword>
<organism evidence="13 14">
    <name type="scientific">Corynebacterium spheniscorum</name>
    <dbReference type="NCBI Taxonomy" id="185761"/>
    <lineage>
        <taxon>Bacteria</taxon>
        <taxon>Bacillati</taxon>
        <taxon>Actinomycetota</taxon>
        <taxon>Actinomycetes</taxon>
        <taxon>Mycobacteriales</taxon>
        <taxon>Corynebacteriaceae</taxon>
        <taxon>Corynebacterium</taxon>
    </lineage>
</organism>
<proteinExistence type="inferred from homology"/>
<comment type="PTM">
    <text evidence="11">The Fe-S cluster can be nitrosylated by nitric oxide (NO).</text>
</comment>
<evidence type="ECO:0000256" key="11">
    <source>
        <dbReference type="HAMAP-Rule" id="MF_01479"/>
    </source>
</evidence>
<dbReference type="STRING" id="185761.SAMN05660282_01743"/>
<dbReference type="HAMAP" id="MF_01479">
    <property type="entry name" value="WhiB"/>
    <property type="match status" value="1"/>
</dbReference>
<evidence type="ECO:0000256" key="2">
    <source>
        <dbReference type="ARBA" id="ARBA00006597"/>
    </source>
</evidence>
<dbReference type="GO" id="GO:0045454">
    <property type="term" value="P:cell redox homeostasis"/>
    <property type="evidence" value="ECO:0007669"/>
    <property type="project" value="TreeGrafter"/>
</dbReference>
<keyword evidence="6 11" id="KW-0411">Iron-sulfur</keyword>
<feature type="domain" description="4Fe-4S Wbl-type" evidence="12">
    <location>
        <begin position="34"/>
        <end position="90"/>
    </location>
</feature>
<keyword evidence="8 11" id="KW-0238">DNA-binding</keyword>
<evidence type="ECO:0000256" key="1">
    <source>
        <dbReference type="ARBA" id="ARBA00004496"/>
    </source>
</evidence>
<dbReference type="InterPro" id="IPR003482">
    <property type="entry name" value="Whib"/>
</dbReference>
<comment type="similarity">
    <text evidence="2 11">Belongs to the WhiB family.</text>
</comment>
<name>A0A1I2UB10_9CORY</name>
<keyword evidence="11" id="KW-0963">Cytoplasm</keyword>
<dbReference type="PROSITE" id="PS51674">
    <property type="entry name" value="4FE4S_WBL"/>
    <property type="match status" value="1"/>
</dbReference>
<evidence type="ECO:0000256" key="5">
    <source>
        <dbReference type="ARBA" id="ARBA00023004"/>
    </source>
</evidence>
<evidence type="ECO:0000256" key="6">
    <source>
        <dbReference type="ARBA" id="ARBA00023014"/>
    </source>
</evidence>
<feature type="binding site" evidence="11">
    <location>
        <position position="60"/>
    </location>
    <ligand>
        <name>[4Fe-4S] cluster</name>
        <dbReference type="ChEBI" id="CHEBI:49883"/>
    </ligand>
</feature>
<accession>A0A1I2UB10</accession>
<reference evidence="13 14" key="1">
    <citation type="submission" date="2016-10" db="EMBL/GenBank/DDBJ databases">
        <authorList>
            <person name="de Groot N.N."/>
        </authorList>
    </citation>
    <scope>NUCLEOTIDE SEQUENCE [LARGE SCALE GENOMIC DNA]</scope>
    <source>
        <strain>J11</strain>
        <strain evidence="14">PG 39</strain>
    </source>
</reference>
<dbReference type="Proteomes" id="UP000199065">
    <property type="component" value="Unassembled WGS sequence"/>
</dbReference>
<evidence type="ECO:0000313" key="14">
    <source>
        <dbReference type="Proteomes" id="UP000199065"/>
    </source>
</evidence>
<gene>
    <name evidence="11" type="primary">whiB</name>
    <name evidence="13" type="ORF">SAMN05660282_01743</name>
</gene>
<dbReference type="GO" id="GO:0046872">
    <property type="term" value="F:metal ion binding"/>
    <property type="evidence" value="ECO:0007669"/>
    <property type="project" value="UniProtKB-KW"/>
</dbReference>
<evidence type="ECO:0000256" key="3">
    <source>
        <dbReference type="ARBA" id="ARBA00022485"/>
    </source>
</evidence>
<dbReference type="PANTHER" id="PTHR38839:SF7">
    <property type="entry name" value="TRANSCRIPTIONAL REGULATOR WHIB4"/>
    <property type="match status" value="1"/>
</dbReference>
<dbReference type="GO" id="GO:0035731">
    <property type="term" value="F:dinitrosyl-iron complex binding"/>
    <property type="evidence" value="ECO:0007669"/>
    <property type="project" value="UniProtKB-UniRule"/>
</dbReference>
<evidence type="ECO:0000256" key="7">
    <source>
        <dbReference type="ARBA" id="ARBA00023015"/>
    </source>
</evidence>
<feature type="binding site" evidence="11">
    <location>
        <position position="35"/>
    </location>
    <ligand>
        <name>[4Fe-4S] cluster</name>
        <dbReference type="ChEBI" id="CHEBI:49883"/>
    </ligand>
</feature>
<comment type="function">
    <text evidence="11">Acts as a transcriptional regulator. Probably redox-responsive. The apo- but not holo-form probably binds DNA.</text>
</comment>
<dbReference type="PANTHER" id="PTHR38839">
    <property type="entry name" value="TRANSCRIPTIONAL REGULATOR WHID-RELATED"/>
    <property type="match status" value="1"/>
</dbReference>
<protein>
    <recommendedName>
        <fullName evidence="11">Transcriptional regulator WhiB</fullName>
    </recommendedName>
</protein>
<dbReference type="InterPro" id="IPR034768">
    <property type="entry name" value="4FE4S_WBL"/>
</dbReference>
<comment type="subcellular location">
    <subcellularLocation>
        <location evidence="1 11">Cytoplasm</location>
    </subcellularLocation>
</comment>
<keyword evidence="10 11" id="KW-0804">Transcription</keyword>
<keyword evidence="9 11" id="KW-1015">Disulfide bond</keyword>
<dbReference type="GO" id="GO:0047134">
    <property type="term" value="F:protein-disulfide reductase [NAD(P)H] activity"/>
    <property type="evidence" value="ECO:0007669"/>
    <property type="project" value="TreeGrafter"/>
</dbReference>
<keyword evidence="5 11" id="KW-0408">Iron</keyword>
<feature type="binding site" evidence="11">
    <location>
        <position position="66"/>
    </location>
    <ligand>
        <name>[4Fe-4S] cluster</name>
        <dbReference type="ChEBI" id="CHEBI:49883"/>
    </ligand>
</feature>
<feature type="binding site" evidence="11">
    <location>
        <position position="57"/>
    </location>
    <ligand>
        <name>[4Fe-4S] cluster</name>
        <dbReference type="ChEBI" id="CHEBI:49883"/>
    </ligand>
</feature>